<accession>A0A2P2R0F8</accession>
<reference evidence="1" key="1">
    <citation type="submission" date="2018-02" db="EMBL/GenBank/DDBJ databases">
        <title>Rhizophora mucronata_Transcriptome.</title>
        <authorList>
            <person name="Meera S.P."/>
            <person name="Sreeshan A."/>
            <person name="Augustine A."/>
        </authorList>
    </citation>
    <scope>NUCLEOTIDE SEQUENCE</scope>
    <source>
        <tissue evidence="1">Leaf</tissue>
    </source>
</reference>
<organism evidence="1">
    <name type="scientific">Rhizophora mucronata</name>
    <name type="common">Asiatic mangrove</name>
    <dbReference type="NCBI Taxonomy" id="61149"/>
    <lineage>
        <taxon>Eukaryota</taxon>
        <taxon>Viridiplantae</taxon>
        <taxon>Streptophyta</taxon>
        <taxon>Embryophyta</taxon>
        <taxon>Tracheophyta</taxon>
        <taxon>Spermatophyta</taxon>
        <taxon>Magnoliopsida</taxon>
        <taxon>eudicotyledons</taxon>
        <taxon>Gunneridae</taxon>
        <taxon>Pentapetalae</taxon>
        <taxon>rosids</taxon>
        <taxon>fabids</taxon>
        <taxon>Malpighiales</taxon>
        <taxon>Rhizophoraceae</taxon>
        <taxon>Rhizophora</taxon>
    </lineage>
</organism>
<name>A0A2P2R0F8_RHIMU</name>
<protein>
    <submittedName>
        <fullName evidence="1">Uncharacterized protein</fullName>
    </submittedName>
</protein>
<evidence type="ECO:0000313" key="1">
    <source>
        <dbReference type="EMBL" id="MBX72728.1"/>
    </source>
</evidence>
<dbReference type="AlphaFoldDB" id="A0A2P2R0F8"/>
<proteinExistence type="predicted"/>
<dbReference type="EMBL" id="GGEC01092244">
    <property type="protein sequence ID" value="MBX72728.1"/>
    <property type="molecule type" value="Transcribed_RNA"/>
</dbReference>
<sequence length="17" mass="2041">MMLPSRVRIYTNRFGSI</sequence>